<evidence type="ECO:0000256" key="11">
    <source>
        <dbReference type="ARBA" id="ARBA00023204"/>
    </source>
</evidence>
<comment type="similarity">
    <text evidence="3">Belongs to the FPG family.</text>
</comment>
<sequence>MPELPEVQTTVNGLNKKVLNKTFINVWSDWKKIVKKPKSFGDFVKEIRNKKIKKIWRRAKNIIFDLSEGYSLLIHQKMTGHLLVGIWELKNDVWVPKDKKSPLNDPYNRFIHLIFFLDDGNMMALSDARKFAKVELWKTKDLLEAKEFKSIGPEPLDKSFTFKKFQDIFKNKRGKIKQVLMKPEVIAGIGNIYSSEILWYTKIHPEKDVSELSPRELKAIYDATKKVLALGVKLGGESFSDYRKPDGTKGDFDTERKAYKREGQKCRRCKTLIRRIHFGGRSAFFCPSCQKL</sequence>
<evidence type="ECO:0000256" key="9">
    <source>
        <dbReference type="ARBA" id="ARBA00022833"/>
    </source>
</evidence>
<dbReference type="SUPFAM" id="SSF57716">
    <property type="entry name" value="Glucocorticoid receptor-like (DNA-binding domain)"/>
    <property type="match status" value="1"/>
</dbReference>
<evidence type="ECO:0000256" key="15">
    <source>
        <dbReference type="ARBA" id="ARBA00044632"/>
    </source>
</evidence>
<keyword evidence="12" id="KW-0456">Lyase</keyword>
<dbReference type="InterPro" id="IPR000214">
    <property type="entry name" value="Znf_DNA_glyclase/AP_lyase"/>
</dbReference>
<comment type="catalytic activity">
    <reaction evidence="1">
        <text>Hydrolysis of DNA containing ring-opened 7-methylguanine residues, releasing 2,6-diamino-4-hydroxy-5-(N-methyl)formamidopyrimidine.</text>
        <dbReference type="EC" id="3.2.2.23"/>
    </reaction>
</comment>
<dbReference type="InterPro" id="IPR010979">
    <property type="entry name" value="Ribosomal_uS13-like_H2TH"/>
</dbReference>
<evidence type="ECO:0000256" key="13">
    <source>
        <dbReference type="ARBA" id="ARBA00023268"/>
    </source>
</evidence>
<dbReference type="Proteomes" id="UP000177751">
    <property type="component" value="Unassembled WGS sequence"/>
</dbReference>
<keyword evidence="6" id="KW-0227">DNA damage</keyword>
<comment type="subunit">
    <text evidence="4">Monomer.</text>
</comment>
<dbReference type="InterPro" id="IPR035937">
    <property type="entry name" value="FPG_N"/>
</dbReference>
<keyword evidence="5" id="KW-0479">Metal-binding</keyword>
<comment type="caution">
    <text evidence="19">The sequence shown here is derived from an EMBL/GenBank/DDBJ whole genome shotgun (WGS) entry which is preliminary data.</text>
</comment>
<dbReference type="PROSITE" id="PS51066">
    <property type="entry name" value="ZF_FPG_2"/>
    <property type="match status" value="1"/>
</dbReference>
<evidence type="ECO:0000256" key="7">
    <source>
        <dbReference type="ARBA" id="ARBA00022771"/>
    </source>
</evidence>
<dbReference type="AlphaFoldDB" id="A0A1G2JB59"/>
<evidence type="ECO:0000256" key="8">
    <source>
        <dbReference type="ARBA" id="ARBA00022801"/>
    </source>
</evidence>
<keyword evidence="9" id="KW-0862">Zinc</keyword>
<dbReference type="FunFam" id="1.10.8.50:FF:000003">
    <property type="entry name" value="Formamidopyrimidine-DNA glycosylase"/>
    <property type="match status" value="1"/>
</dbReference>
<comment type="catalytic activity">
    <reaction evidence="15">
        <text>2'-deoxyribonucleotide-(2'-deoxyribose 5'-phosphate)-2'-deoxyribonucleotide-DNA = a 3'-end 2'-deoxyribonucleotide-(2,3-dehydro-2,3-deoxyribose 5'-phosphate)-DNA + a 5'-end 5'-phospho-2'-deoxyribonucleoside-DNA + H(+)</text>
        <dbReference type="Rhea" id="RHEA:66592"/>
        <dbReference type="Rhea" id="RHEA-COMP:13180"/>
        <dbReference type="Rhea" id="RHEA-COMP:16897"/>
        <dbReference type="Rhea" id="RHEA-COMP:17067"/>
        <dbReference type="ChEBI" id="CHEBI:15378"/>
        <dbReference type="ChEBI" id="CHEBI:136412"/>
        <dbReference type="ChEBI" id="CHEBI:157695"/>
        <dbReference type="ChEBI" id="CHEBI:167181"/>
        <dbReference type="EC" id="4.2.99.18"/>
    </reaction>
</comment>
<evidence type="ECO:0000256" key="10">
    <source>
        <dbReference type="ARBA" id="ARBA00023125"/>
    </source>
</evidence>
<evidence type="ECO:0000256" key="14">
    <source>
        <dbReference type="ARBA" id="ARBA00023295"/>
    </source>
</evidence>
<dbReference type="EMBL" id="MHPP01000019">
    <property type="protein sequence ID" value="OGZ84314.1"/>
    <property type="molecule type" value="Genomic_DNA"/>
</dbReference>
<evidence type="ECO:0000256" key="12">
    <source>
        <dbReference type="ARBA" id="ARBA00023239"/>
    </source>
</evidence>
<evidence type="ECO:0000259" key="17">
    <source>
        <dbReference type="PROSITE" id="PS51066"/>
    </source>
</evidence>
<dbReference type="PROSITE" id="PS51068">
    <property type="entry name" value="FPG_CAT"/>
    <property type="match status" value="1"/>
</dbReference>
<name>A0A1G2JB59_9BACT</name>
<keyword evidence="10" id="KW-0238">DNA-binding</keyword>
<dbReference type="GO" id="GO:0008270">
    <property type="term" value="F:zinc ion binding"/>
    <property type="evidence" value="ECO:0007669"/>
    <property type="project" value="UniProtKB-KW"/>
</dbReference>
<dbReference type="SUPFAM" id="SSF81624">
    <property type="entry name" value="N-terminal domain of MutM-like DNA repair proteins"/>
    <property type="match status" value="1"/>
</dbReference>
<protein>
    <submittedName>
        <fullName evidence="19">DNA-formamidopyrimidine glycosylase</fullName>
    </submittedName>
</protein>
<evidence type="ECO:0000256" key="3">
    <source>
        <dbReference type="ARBA" id="ARBA00009409"/>
    </source>
</evidence>
<proteinExistence type="inferred from homology"/>
<evidence type="ECO:0000313" key="20">
    <source>
        <dbReference type="Proteomes" id="UP000177751"/>
    </source>
</evidence>
<dbReference type="NCBIfam" id="TIGR00577">
    <property type="entry name" value="fpg"/>
    <property type="match status" value="1"/>
</dbReference>
<dbReference type="Gene3D" id="3.20.190.10">
    <property type="entry name" value="MutM-like, N-terminal"/>
    <property type="match status" value="1"/>
</dbReference>
<evidence type="ECO:0000259" key="18">
    <source>
        <dbReference type="PROSITE" id="PS51068"/>
    </source>
</evidence>
<dbReference type="InterPro" id="IPR015887">
    <property type="entry name" value="DNA_glyclase_Znf_dom_DNA_BS"/>
</dbReference>
<dbReference type="PROSITE" id="PS01242">
    <property type="entry name" value="ZF_FPG_1"/>
    <property type="match status" value="1"/>
</dbReference>
<dbReference type="InterPro" id="IPR020629">
    <property type="entry name" value="FPG_Glyclase"/>
</dbReference>
<evidence type="ECO:0000256" key="4">
    <source>
        <dbReference type="ARBA" id="ARBA00011245"/>
    </source>
</evidence>
<gene>
    <name evidence="19" type="ORF">A2401_02705</name>
</gene>
<dbReference type="SUPFAM" id="SSF46946">
    <property type="entry name" value="S13-like H2TH domain"/>
    <property type="match status" value="1"/>
</dbReference>
<dbReference type="InterPro" id="IPR012319">
    <property type="entry name" value="FPG_cat"/>
</dbReference>
<dbReference type="Gene3D" id="1.10.8.50">
    <property type="match status" value="1"/>
</dbReference>
<evidence type="ECO:0000256" key="2">
    <source>
        <dbReference type="ARBA" id="ARBA00001947"/>
    </source>
</evidence>
<feature type="domain" description="FPG-type" evidence="17">
    <location>
        <begin position="257"/>
        <end position="291"/>
    </location>
</feature>
<dbReference type="Pfam" id="PF06827">
    <property type="entry name" value="zf-FPG_IleRS"/>
    <property type="match status" value="1"/>
</dbReference>
<evidence type="ECO:0000256" key="1">
    <source>
        <dbReference type="ARBA" id="ARBA00001668"/>
    </source>
</evidence>
<keyword evidence="14" id="KW-0326">Glycosidase</keyword>
<dbReference type="STRING" id="1802229.A2401_02705"/>
<dbReference type="GO" id="GO:0140078">
    <property type="term" value="F:class I DNA-(apurinic or apyrimidinic site) endonuclease activity"/>
    <property type="evidence" value="ECO:0007669"/>
    <property type="project" value="UniProtKB-EC"/>
</dbReference>
<comment type="cofactor">
    <cofactor evidence="2">
        <name>Zn(2+)</name>
        <dbReference type="ChEBI" id="CHEBI:29105"/>
    </cofactor>
</comment>
<accession>A0A1G2JB59</accession>
<reference evidence="19 20" key="1">
    <citation type="journal article" date="2016" name="Nat. Commun.">
        <title>Thousands of microbial genomes shed light on interconnected biogeochemical processes in an aquifer system.</title>
        <authorList>
            <person name="Anantharaman K."/>
            <person name="Brown C.T."/>
            <person name="Hug L.A."/>
            <person name="Sharon I."/>
            <person name="Castelle C.J."/>
            <person name="Probst A.J."/>
            <person name="Thomas B.C."/>
            <person name="Singh A."/>
            <person name="Wilkins M.J."/>
            <person name="Karaoz U."/>
            <person name="Brodie E.L."/>
            <person name="Williams K.H."/>
            <person name="Hubbard S.S."/>
            <person name="Banfield J.F."/>
        </authorList>
    </citation>
    <scope>NUCLEOTIDE SEQUENCE [LARGE SCALE GENOMIC DNA]</scope>
</reference>
<dbReference type="InterPro" id="IPR010663">
    <property type="entry name" value="Znf_FPG/IleRS"/>
</dbReference>
<keyword evidence="8" id="KW-0378">Hydrolase</keyword>
<evidence type="ECO:0000256" key="6">
    <source>
        <dbReference type="ARBA" id="ARBA00022763"/>
    </source>
</evidence>
<dbReference type="SMART" id="SM01232">
    <property type="entry name" value="H2TH"/>
    <property type="match status" value="1"/>
</dbReference>
<dbReference type="GO" id="GO:0006284">
    <property type="term" value="P:base-excision repair"/>
    <property type="evidence" value="ECO:0007669"/>
    <property type="project" value="InterPro"/>
</dbReference>
<dbReference type="NCBIfam" id="NF002211">
    <property type="entry name" value="PRK01103.1"/>
    <property type="match status" value="1"/>
</dbReference>
<dbReference type="GO" id="GO:0034039">
    <property type="term" value="F:8-oxo-7,8-dihydroguanine DNA N-glycosylase activity"/>
    <property type="evidence" value="ECO:0007669"/>
    <property type="project" value="TreeGrafter"/>
</dbReference>
<keyword evidence="7 16" id="KW-0863">Zinc-finger</keyword>
<dbReference type="Pfam" id="PF01149">
    <property type="entry name" value="Fapy_DNA_glyco"/>
    <property type="match status" value="1"/>
</dbReference>
<evidence type="ECO:0000313" key="19">
    <source>
        <dbReference type="EMBL" id="OGZ84314.1"/>
    </source>
</evidence>
<dbReference type="SMART" id="SM00898">
    <property type="entry name" value="Fapy_DNA_glyco"/>
    <property type="match status" value="1"/>
</dbReference>
<keyword evidence="13" id="KW-0511">Multifunctional enzyme</keyword>
<dbReference type="GO" id="GO:0003684">
    <property type="term" value="F:damaged DNA binding"/>
    <property type="evidence" value="ECO:0007669"/>
    <property type="project" value="InterPro"/>
</dbReference>
<evidence type="ECO:0000256" key="5">
    <source>
        <dbReference type="ARBA" id="ARBA00022723"/>
    </source>
</evidence>
<dbReference type="PANTHER" id="PTHR22993">
    <property type="entry name" value="FORMAMIDOPYRIMIDINE-DNA GLYCOSYLASE"/>
    <property type="match status" value="1"/>
</dbReference>
<organism evidence="19 20">
    <name type="scientific">Candidatus Staskawiczbacteria bacterium RIFOXYC1_FULL_38_18</name>
    <dbReference type="NCBI Taxonomy" id="1802229"/>
    <lineage>
        <taxon>Bacteria</taxon>
        <taxon>Candidatus Staskawicziibacteriota</taxon>
    </lineage>
</organism>
<feature type="domain" description="Formamidopyrimidine-DNA glycosylase catalytic" evidence="18">
    <location>
        <begin position="2"/>
        <end position="132"/>
    </location>
</feature>
<dbReference type="CDD" id="cd08966">
    <property type="entry name" value="EcFpg-like_N"/>
    <property type="match status" value="1"/>
</dbReference>
<keyword evidence="11" id="KW-0234">DNA repair</keyword>
<dbReference type="PANTHER" id="PTHR22993:SF9">
    <property type="entry name" value="FORMAMIDOPYRIMIDINE-DNA GLYCOSYLASE"/>
    <property type="match status" value="1"/>
</dbReference>
<dbReference type="InterPro" id="IPR015886">
    <property type="entry name" value="H2TH_FPG"/>
</dbReference>
<dbReference type="Pfam" id="PF06831">
    <property type="entry name" value="H2TH"/>
    <property type="match status" value="1"/>
</dbReference>
<evidence type="ECO:0000256" key="16">
    <source>
        <dbReference type="PROSITE-ProRule" id="PRU00391"/>
    </source>
</evidence>